<keyword evidence="6" id="KW-1185">Reference proteome</keyword>
<dbReference type="STRING" id="1912795.BK816_04385"/>
<dbReference type="InterPro" id="IPR027417">
    <property type="entry name" value="P-loop_NTPase"/>
</dbReference>
<dbReference type="GO" id="GO:0043138">
    <property type="term" value="F:3'-5' DNA helicase activity"/>
    <property type="evidence" value="ECO:0007669"/>
    <property type="project" value="TreeGrafter"/>
</dbReference>
<dbReference type="InterPro" id="IPR041222">
    <property type="entry name" value="PriA_3primeBD"/>
</dbReference>
<evidence type="ECO:0000256" key="3">
    <source>
        <dbReference type="ARBA" id="ARBA00023125"/>
    </source>
</evidence>
<dbReference type="AlphaFoldDB" id="A0A1D9MKB9"/>
<keyword evidence="1" id="KW-0547">Nucleotide-binding</keyword>
<dbReference type="GO" id="GO:0003677">
    <property type="term" value="F:DNA binding"/>
    <property type="evidence" value="ECO:0007669"/>
    <property type="project" value="UniProtKB-KW"/>
</dbReference>
<evidence type="ECO:0000259" key="4">
    <source>
        <dbReference type="Pfam" id="PF17764"/>
    </source>
</evidence>
<dbReference type="Pfam" id="PF17764">
    <property type="entry name" value="PriA_3primeBD"/>
    <property type="match status" value="1"/>
</dbReference>
<evidence type="ECO:0000256" key="2">
    <source>
        <dbReference type="ARBA" id="ARBA00022840"/>
    </source>
</evidence>
<keyword evidence="3" id="KW-0238">DNA-binding</keyword>
<accession>A0A1D9MKB9</accession>
<dbReference type="KEGG" id="avu:BK816_04385"/>
<dbReference type="RefSeq" id="WP_071164095.1">
    <property type="nucleotide sequence ID" value="NZ_CP017812.1"/>
</dbReference>
<dbReference type="EMBL" id="CP017812">
    <property type="protein sequence ID" value="AOZ72629.1"/>
    <property type="molecule type" value="Genomic_DNA"/>
</dbReference>
<name>A0A1D9MKB9_9ACTO</name>
<reference evidence="5 6" key="1">
    <citation type="submission" date="2016-10" db="EMBL/GenBank/DDBJ databases">
        <title>Actinomyces aegypiusis sp. nov., isolated from the Aegypius monachus in Qinghai Tibet Plateau China.</title>
        <authorList>
            <person name="Wang Y."/>
        </authorList>
    </citation>
    <scope>NUCLEOTIDE SEQUENCE [LARGE SCALE GENOMIC DNA]</scope>
    <source>
        <strain evidence="5 6">VUL4_3</strain>
    </source>
</reference>
<dbReference type="GO" id="GO:0006310">
    <property type="term" value="P:DNA recombination"/>
    <property type="evidence" value="ECO:0007669"/>
    <property type="project" value="TreeGrafter"/>
</dbReference>
<protein>
    <recommendedName>
        <fullName evidence="4">Primosomal protein N' 3' DNA-binding domain-containing protein</fullName>
    </recommendedName>
</protein>
<evidence type="ECO:0000313" key="5">
    <source>
        <dbReference type="EMBL" id="AOZ72629.1"/>
    </source>
</evidence>
<dbReference type="OrthoDB" id="3177118at2"/>
<evidence type="ECO:0000313" key="6">
    <source>
        <dbReference type="Proteomes" id="UP000176288"/>
    </source>
</evidence>
<gene>
    <name evidence="5" type="ORF">BK816_04385</name>
</gene>
<dbReference type="InterPro" id="IPR042115">
    <property type="entry name" value="PriA_3primeBD_sf"/>
</dbReference>
<organism evidence="5 6">
    <name type="scientific">Boudabousia tangfeifanii</name>
    <dbReference type="NCBI Taxonomy" id="1912795"/>
    <lineage>
        <taxon>Bacteria</taxon>
        <taxon>Bacillati</taxon>
        <taxon>Actinomycetota</taxon>
        <taxon>Actinomycetes</taxon>
        <taxon>Actinomycetales</taxon>
        <taxon>Actinomycetaceae</taxon>
        <taxon>Boudabousia</taxon>
    </lineage>
</organism>
<dbReference type="Gene3D" id="3.40.1440.60">
    <property type="entry name" value="PriA, 3(prime) DNA-binding domain"/>
    <property type="match status" value="1"/>
</dbReference>
<dbReference type="Gene3D" id="3.40.50.300">
    <property type="entry name" value="P-loop containing nucleotide triphosphate hydrolases"/>
    <property type="match status" value="1"/>
</dbReference>
<evidence type="ECO:0000256" key="1">
    <source>
        <dbReference type="ARBA" id="ARBA00022741"/>
    </source>
</evidence>
<dbReference type="GO" id="GO:0005524">
    <property type="term" value="F:ATP binding"/>
    <property type="evidence" value="ECO:0007669"/>
    <property type="project" value="UniProtKB-KW"/>
</dbReference>
<dbReference type="GO" id="GO:0006270">
    <property type="term" value="P:DNA replication initiation"/>
    <property type="evidence" value="ECO:0007669"/>
    <property type="project" value="TreeGrafter"/>
</dbReference>
<feature type="domain" description="Primosomal protein N' 3' DNA-binding" evidence="4">
    <location>
        <begin position="16"/>
        <end position="135"/>
    </location>
</feature>
<proteinExistence type="predicted"/>
<sequence length="720" mass="80181">MPEQLLVQVLPDSTVPALDRLFTYLVPSDIWADIRLGMKVKIPLGHSSQSGWVIAKQGTDNTWDYLSGESFEVSALVEQNLAGEEASLFSAVSFKEIQGIITPLALLTPQIWRLVNRLRAYCLMPRARILHQALPIRQQRIEKAFLTTHKQRPAFSAMPLADGMTGGSQNAFTFYQGADEFFQQLVVKSDHLDEKSRQSGHMNQPPSGQFPLVGWWESLPSTLEDGTHFELDILALQRMFQPVWQAGKAVLVIASNHAQIIALGECLRKLYPQIRIDFYSSKLSDGANYEVFLRAVSGHSQLIISTRKGVYLPVKNLGLVIVWQADSPHFLPARNPRVETSRVAWWRSLAEQTPLLLLSRTLPLWALAFLERGEILHLAPTREAKRQRLARVEFPSDWQIEQAGMSSFSRLPSFISNFIQTQSLLGPLLVQVPRRGDIPVIACQSCFRKFICEQCGANIAAKNGALVCPVCTHEVATFSCPACASTRWRALVVGIERTVEQFSSAFPRVPVLQLDTQNADLVVGAEPKIVVATSGTFRRAEGGYVGAVVLDPEVSLAALRADAQYDTITRWAQVAALVKAGGRVLFPHPLAPELSQPLIRQDYLALARHEWRARSEVQLPPTAWMLAIIGAEADLQLFAAVLSRFLPNELAEVYGPLAMHEAATRFVQKTHAILSPNFILVKASWETFPQVSQALWLSREQFSEEGGKGISFRTDPFELL</sequence>
<keyword evidence="2" id="KW-0067">ATP-binding</keyword>
<dbReference type="SUPFAM" id="SSF52540">
    <property type="entry name" value="P-loop containing nucleoside triphosphate hydrolases"/>
    <property type="match status" value="1"/>
</dbReference>
<dbReference type="Proteomes" id="UP000176288">
    <property type="component" value="Chromosome"/>
</dbReference>
<dbReference type="PANTHER" id="PTHR30580:SF0">
    <property type="entry name" value="PRIMOSOMAL PROTEIN N"/>
    <property type="match status" value="1"/>
</dbReference>
<dbReference type="GO" id="GO:0006302">
    <property type="term" value="P:double-strand break repair"/>
    <property type="evidence" value="ECO:0007669"/>
    <property type="project" value="TreeGrafter"/>
</dbReference>
<dbReference type="PANTHER" id="PTHR30580">
    <property type="entry name" value="PRIMOSOMAL PROTEIN N"/>
    <property type="match status" value="1"/>
</dbReference>